<dbReference type="WBParaSite" id="GPUH_0002203301-mRNA-1">
    <property type="protein sequence ID" value="GPUH_0002203301-mRNA-1"/>
    <property type="gene ID" value="GPUH_0002203301"/>
</dbReference>
<dbReference type="OrthoDB" id="5877202at2759"/>
<reference evidence="3" key="1">
    <citation type="submission" date="2016-06" db="UniProtKB">
        <authorList>
            <consortium name="WormBaseParasite"/>
        </authorList>
    </citation>
    <scope>IDENTIFICATION</scope>
</reference>
<protein>
    <submittedName>
        <fullName evidence="3">Reverse transcriptase domain-containing protein</fullName>
    </submittedName>
</protein>
<dbReference type="AlphaFoldDB" id="A0A183EM15"/>
<reference evidence="1 2" key="2">
    <citation type="submission" date="2018-11" db="EMBL/GenBank/DDBJ databases">
        <authorList>
            <consortium name="Pathogen Informatics"/>
        </authorList>
    </citation>
    <scope>NUCLEOTIDE SEQUENCE [LARGE SCALE GENOMIC DNA]</scope>
</reference>
<evidence type="ECO:0000313" key="2">
    <source>
        <dbReference type="Proteomes" id="UP000271098"/>
    </source>
</evidence>
<proteinExistence type="predicted"/>
<dbReference type="Proteomes" id="UP000271098">
    <property type="component" value="Unassembled WGS sequence"/>
</dbReference>
<organism evidence="3">
    <name type="scientific">Gongylonema pulchrum</name>
    <dbReference type="NCBI Taxonomy" id="637853"/>
    <lineage>
        <taxon>Eukaryota</taxon>
        <taxon>Metazoa</taxon>
        <taxon>Ecdysozoa</taxon>
        <taxon>Nematoda</taxon>
        <taxon>Chromadorea</taxon>
        <taxon>Rhabditida</taxon>
        <taxon>Spirurina</taxon>
        <taxon>Spiruromorpha</taxon>
        <taxon>Spiruroidea</taxon>
        <taxon>Gongylonematidae</taxon>
        <taxon>Gongylonema</taxon>
    </lineage>
</organism>
<gene>
    <name evidence="1" type="ORF">GPUH_LOCUS22009</name>
</gene>
<keyword evidence="2" id="KW-1185">Reference proteome</keyword>
<sequence>MSSSGWLKGFGFHLGHQFYMDDLKLYTRSSRDLGRQIAVVTRVAAAAGMNINVGKSAQVHYDPRARQEADSEVGEGGEVDLPMLAPTEAYKYLGVEQRLLATDRAVERFEEANPRILKPLAKKKRGKYPHKVPSSYLAWFTRSLSCRSICIFF</sequence>
<evidence type="ECO:0000313" key="3">
    <source>
        <dbReference type="WBParaSite" id="GPUH_0002203301-mRNA-1"/>
    </source>
</evidence>
<name>A0A183EM15_9BILA</name>
<evidence type="ECO:0000313" key="1">
    <source>
        <dbReference type="EMBL" id="VDN39323.1"/>
    </source>
</evidence>
<dbReference type="EMBL" id="UYRT01094020">
    <property type="protein sequence ID" value="VDN39323.1"/>
    <property type="molecule type" value="Genomic_DNA"/>
</dbReference>
<accession>A0A183EM15</accession>